<proteinExistence type="predicted"/>
<dbReference type="Proteomes" id="UP000281028">
    <property type="component" value="Unassembled WGS sequence"/>
</dbReference>
<reference evidence="1" key="1">
    <citation type="submission" date="2020-05" db="EMBL/GenBank/DDBJ databases">
        <title>Chitinophaga laudate sp. nov., isolated from a tropical peat swamp.</title>
        <authorList>
            <person name="Goh C.B.S."/>
            <person name="Lee M.S."/>
            <person name="Parimannan S."/>
            <person name="Pasbakhsh P."/>
            <person name="Yule C.M."/>
            <person name="Rajandas H."/>
            <person name="Loke S."/>
            <person name="Croft L."/>
            <person name="Tan J.B.L."/>
        </authorList>
    </citation>
    <scope>NUCLEOTIDE SEQUENCE</scope>
    <source>
        <strain evidence="1">Mgbs1</strain>
    </source>
</reference>
<accession>A0A433WKE2</accession>
<name>A0A433WKE2_9BACT</name>
<dbReference type="InterPro" id="IPR035959">
    <property type="entry name" value="RutC-like_sf"/>
</dbReference>
<dbReference type="AlphaFoldDB" id="A0A433WKE2"/>
<dbReference type="InterPro" id="IPR006175">
    <property type="entry name" value="YjgF/YER057c/UK114"/>
</dbReference>
<dbReference type="SUPFAM" id="SSF55298">
    <property type="entry name" value="YjgF-like"/>
    <property type="match status" value="1"/>
</dbReference>
<evidence type="ECO:0000313" key="2">
    <source>
        <dbReference type="Proteomes" id="UP000281028"/>
    </source>
</evidence>
<dbReference type="EMBL" id="RIAR02000001">
    <property type="protein sequence ID" value="NSL88650.1"/>
    <property type="molecule type" value="Genomic_DNA"/>
</dbReference>
<dbReference type="PANTHER" id="PTHR43857:SF1">
    <property type="entry name" value="YJGH FAMILY PROTEIN"/>
    <property type="match status" value="1"/>
</dbReference>
<dbReference type="Gene3D" id="3.30.1330.40">
    <property type="entry name" value="RutC-like"/>
    <property type="match status" value="1"/>
</dbReference>
<gene>
    <name evidence="1" type="ORF">ECE50_017550</name>
</gene>
<dbReference type="PROSITE" id="PS51257">
    <property type="entry name" value="PROKAR_LIPOPROTEIN"/>
    <property type="match status" value="1"/>
</dbReference>
<evidence type="ECO:0000313" key="1">
    <source>
        <dbReference type="EMBL" id="NSL88650.1"/>
    </source>
</evidence>
<dbReference type="PANTHER" id="PTHR43857">
    <property type="entry name" value="BLR7761 PROTEIN"/>
    <property type="match status" value="1"/>
</dbReference>
<dbReference type="OrthoDB" id="9799840at2"/>
<keyword evidence="2" id="KW-1185">Reference proteome</keyword>
<comment type="caution">
    <text evidence="1">The sequence shown here is derived from an EMBL/GenBank/DDBJ whole genome shotgun (WGS) entry which is preliminary data.</text>
</comment>
<organism evidence="1 2">
    <name type="scientific">Chitinophaga solisilvae</name>
    <dbReference type="NCBI Taxonomy" id="1233460"/>
    <lineage>
        <taxon>Bacteria</taxon>
        <taxon>Pseudomonadati</taxon>
        <taxon>Bacteroidota</taxon>
        <taxon>Chitinophagia</taxon>
        <taxon>Chitinophagales</taxon>
        <taxon>Chitinophagaceae</taxon>
        <taxon>Chitinophaga</taxon>
    </lineage>
</organism>
<sequence>MKKQISILTGIIMLLALAISGCKQETPKAGTAAVETATAEKPEYFLLRPELEKMYGYTQAVKVGNIVKIGGVISINDKGSLTGKDDYPQQMKNCYASLEKVLKHYGCTFEDVFLENIYTTSMAALQQNASYRHKIYTLHFPTGSWIGVNELGLPGAMIEIEMEALIPQH</sequence>
<dbReference type="Pfam" id="PF01042">
    <property type="entry name" value="Ribonuc_L-PSP"/>
    <property type="match status" value="1"/>
</dbReference>
<protein>
    <submittedName>
        <fullName evidence="1">RidA family protein</fullName>
    </submittedName>
</protein>